<protein>
    <submittedName>
        <fullName evidence="1 2">Uncharacterized protein</fullName>
    </submittedName>
</protein>
<evidence type="ECO:0000313" key="3">
    <source>
        <dbReference type="Proteomes" id="UP000030765"/>
    </source>
</evidence>
<dbReference type="Proteomes" id="UP000030765">
    <property type="component" value="Unassembled WGS sequence"/>
</dbReference>
<reference evidence="2" key="2">
    <citation type="submission" date="2020-05" db="UniProtKB">
        <authorList>
            <consortium name="EnsemblMetazoa"/>
        </authorList>
    </citation>
    <scope>IDENTIFICATION</scope>
</reference>
<organism evidence="1">
    <name type="scientific">Anopheles sinensis</name>
    <name type="common">Mosquito</name>
    <dbReference type="NCBI Taxonomy" id="74873"/>
    <lineage>
        <taxon>Eukaryota</taxon>
        <taxon>Metazoa</taxon>
        <taxon>Ecdysozoa</taxon>
        <taxon>Arthropoda</taxon>
        <taxon>Hexapoda</taxon>
        <taxon>Insecta</taxon>
        <taxon>Pterygota</taxon>
        <taxon>Neoptera</taxon>
        <taxon>Endopterygota</taxon>
        <taxon>Diptera</taxon>
        <taxon>Nematocera</taxon>
        <taxon>Culicoidea</taxon>
        <taxon>Culicidae</taxon>
        <taxon>Anophelinae</taxon>
        <taxon>Anopheles</taxon>
    </lineage>
</organism>
<dbReference type="VEuPathDB" id="VectorBase:ASIC005185"/>
<name>A0A084VIS5_ANOSI</name>
<dbReference type="EMBL" id="KE524855">
    <property type="protein sequence ID" value="KFB37869.1"/>
    <property type="molecule type" value="Genomic_DNA"/>
</dbReference>
<evidence type="ECO:0000313" key="2">
    <source>
        <dbReference type="EnsemblMetazoa" id="ASIC005185-PA"/>
    </source>
</evidence>
<keyword evidence="3" id="KW-1185">Reference proteome</keyword>
<dbReference type="EnsemblMetazoa" id="ASIC005185-RA">
    <property type="protein sequence ID" value="ASIC005185-PA"/>
    <property type="gene ID" value="ASIC005185"/>
</dbReference>
<proteinExistence type="predicted"/>
<evidence type="ECO:0000313" key="1">
    <source>
        <dbReference type="EMBL" id="KFB37869.1"/>
    </source>
</evidence>
<dbReference type="EMBL" id="ATLV01013391">
    <property type="status" value="NOT_ANNOTATED_CDS"/>
    <property type="molecule type" value="Genomic_DNA"/>
</dbReference>
<gene>
    <name evidence="1" type="ORF">ZHAS_00005185</name>
</gene>
<accession>A0A084VIS5</accession>
<reference evidence="1 3" key="1">
    <citation type="journal article" date="2014" name="BMC Genomics">
        <title>Genome sequence of Anopheles sinensis provides insight into genetics basis of mosquito competence for malaria parasites.</title>
        <authorList>
            <person name="Zhou D."/>
            <person name="Zhang D."/>
            <person name="Ding G."/>
            <person name="Shi L."/>
            <person name="Hou Q."/>
            <person name="Ye Y."/>
            <person name="Xu Y."/>
            <person name="Zhou H."/>
            <person name="Xiong C."/>
            <person name="Li S."/>
            <person name="Yu J."/>
            <person name="Hong S."/>
            <person name="Yu X."/>
            <person name="Zou P."/>
            <person name="Chen C."/>
            <person name="Chang X."/>
            <person name="Wang W."/>
            <person name="Lv Y."/>
            <person name="Sun Y."/>
            <person name="Ma L."/>
            <person name="Shen B."/>
            <person name="Zhu C."/>
        </authorList>
    </citation>
    <scope>NUCLEOTIDE SEQUENCE [LARGE SCALE GENOMIC DNA]</scope>
</reference>
<dbReference type="AlphaFoldDB" id="A0A084VIS5"/>
<sequence>MLHANVAKWNDFATRYQSAPGLQGVEPESETAILPGMILVKMIVTMMTSAAPLEFHHESQRLRDLSFGRRRPLPVWNNYVTEFFSPESTFRCQNRGAACDGTVGKTLSHPPLTFSPTW</sequence>